<dbReference type="GO" id="GO:0016746">
    <property type="term" value="F:acyltransferase activity"/>
    <property type="evidence" value="ECO:0007669"/>
    <property type="project" value="InterPro"/>
</dbReference>
<dbReference type="InterPro" id="IPR016039">
    <property type="entry name" value="Thiolase-like"/>
</dbReference>
<evidence type="ECO:0000313" key="1">
    <source>
        <dbReference type="EMBL" id="CAB4745926.1"/>
    </source>
</evidence>
<dbReference type="EMBL" id="CAFBMH010000026">
    <property type="protein sequence ID" value="CAB4903413.1"/>
    <property type="molecule type" value="Genomic_DNA"/>
</dbReference>
<dbReference type="PANTHER" id="PTHR42870">
    <property type="entry name" value="ACETYL-COA C-ACETYLTRANSFERASE"/>
    <property type="match status" value="1"/>
</dbReference>
<dbReference type="NCBIfam" id="NF005924">
    <property type="entry name" value="PRK07937.1"/>
    <property type="match status" value="1"/>
</dbReference>
<accession>A0A6J6TFF0</accession>
<dbReference type="AlphaFoldDB" id="A0A6J6TFF0"/>
<organism evidence="1">
    <name type="scientific">freshwater metagenome</name>
    <dbReference type="NCBI Taxonomy" id="449393"/>
    <lineage>
        <taxon>unclassified sequences</taxon>
        <taxon>metagenomes</taxon>
        <taxon>ecological metagenomes</taxon>
    </lineage>
</organism>
<dbReference type="EMBL" id="CAEZYR010000050">
    <property type="protein sequence ID" value="CAB4745926.1"/>
    <property type="molecule type" value="Genomic_DNA"/>
</dbReference>
<dbReference type="Gene3D" id="3.40.47.10">
    <property type="match status" value="1"/>
</dbReference>
<proteinExistence type="predicted"/>
<evidence type="ECO:0000313" key="2">
    <source>
        <dbReference type="EMBL" id="CAB4903413.1"/>
    </source>
</evidence>
<sequence length="361" mass="38667">MVTGSDFVPTDDDIAIVAVSQTPAYRLWNDSEQMLIMRCVNDLLGSTGMDRNDVQFTIAGSCDYLSGAPFAFVSNIDGVGAWPPVYESHVEMDGAWALNEAWHRLMLGDIQTAFVIGSGKSSPGTPRHVFPLQTDPYTAAPLGLDYPSIAGLQANALINAGKATERDFAEVVARSRRAAMSNPNAQVSGDHSVDELLAKPHYSSPLRLHDLPPISDGAAAMIIARGKRALELTDRPVWIRGIDHRIESHHLGLRDLSSSPSTKLAGEKVGVHDGPVDVAELMVNFSHEEIILREALGLQDHPNVNPSGGPLSGHPIMATGLVRIIEVARRIIEGEAHRGVAHASSGPALQQNLVCVLEGGN</sequence>
<name>A0A6J6TFF0_9ZZZZ</name>
<evidence type="ECO:0000313" key="3">
    <source>
        <dbReference type="EMBL" id="CAB4984159.1"/>
    </source>
</evidence>
<protein>
    <submittedName>
        <fullName evidence="1">Unannotated protein</fullName>
    </submittedName>
</protein>
<gene>
    <name evidence="1" type="ORF">UFOPK2754_01507</name>
    <name evidence="2" type="ORF">UFOPK3543_00995</name>
    <name evidence="3" type="ORF">UFOPK3967_00556</name>
</gene>
<dbReference type="EMBL" id="CAFBOS010000022">
    <property type="protein sequence ID" value="CAB4984159.1"/>
    <property type="molecule type" value="Genomic_DNA"/>
</dbReference>
<dbReference type="SUPFAM" id="SSF53901">
    <property type="entry name" value="Thiolase-like"/>
    <property type="match status" value="2"/>
</dbReference>
<reference evidence="1" key="1">
    <citation type="submission" date="2020-05" db="EMBL/GenBank/DDBJ databases">
        <authorList>
            <person name="Chiriac C."/>
            <person name="Salcher M."/>
            <person name="Ghai R."/>
            <person name="Kavagutti S V."/>
        </authorList>
    </citation>
    <scope>NUCLEOTIDE SEQUENCE</scope>
</reference>
<dbReference type="CDD" id="cd00829">
    <property type="entry name" value="SCP-x_thiolase"/>
    <property type="match status" value="1"/>
</dbReference>
<dbReference type="PANTHER" id="PTHR42870:SF1">
    <property type="entry name" value="NON-SPECIFIC LIPID-TRANSFER PROTEIN-LIKE 2"/>
    <property type="match status" value="1"/>
</dbReference>